<sequence length="151" mass="17022">MSSKLVAVAVAIENDKTLLVWELSSGPTVEALQLQEFSELQERLNEDTVTPFQKQSLRFFSALEVVLPSCVCRSPGVGVADEPVDELEEESDRIAVEYRHRKEIPDVRNEEEPHASVQASCFSWAQHVQEEKEHLSGFSLEEEGLKLPELD</sequence>
<protein>
    <submittedName>
        <fullName evidence="2">RAD52 motif-containing protein 1-like</fullName>
    </submittedName>
</protein>
<name>A0A1U7THE5_CARSF</name>
<organism evidence="1 2">
    <name type="scientific">Carlito syrichta</name>
    <name type="common">Philippine tarsier</name>
    <name type="synonym">Tarsius syrichta</name>
    <dbReference type="NCBI Taxonomy" id="1868482"/>
    <lineage>
        <taxon>Eukaryota</taxon>
        <taxon>Metazoa</taxon>
        <taxon>Chordata</taxon>
        <taxon>Craniata</taxon>
        <taxon>Vertebrata</taxon>
        <taxon>Euteleostomi</taxon>
        <taxon>Mammalia</taxon>
        <taxon>Eutheria</taxon>
        <taxon>Euarchontoglires</taxon>
        <taxon>Primates</taxon>
        <taxon>Haplorrhini</taxon>
        <taxon>Tarsiiformes</taxon>
        <taxon>Tarsiidae</taxon>
        <taxon>Carlito</taxon>
    </lineage>
</organism>
<dbReference type="GO" id="GO:0005730">
    <property type="term" value="C:nucleolus"/>
    <property type="evidence" value="ECO:0007669"/>
    <property type="project" value="TreeGrafter"/>
</dbReference>
<evidence type="ECO:0000313" key="2">
    <source>
        <dbReference type="RefSeq" id="XP_008057270.1"/>
    </source>
</evidence>
<dbReference type="KEGG" id="csyr:103261446"/>
<dbReference type="OrthoDB" id="6287754at2759"/>
<dbReference type="InterPro" id="IPR040224">
    <property type="entry name" value="RDM1"/>
</dbReference>
<dbReference type="STRING" id="1868482.ENSTSYP00000024772"/>
<dbReference type="Proteomes" id="UP000189704">
    <property type="component" value="Unplaced"/>
</dbReference>
<dbReference type="PANTHER" id="PTHR31164">
    <property type="entry name" value="RAD52 MOTIF-CONTAINING PROTEIN 1"/>
    <property type="match status" value="1"/>
</dbReference>
<proteinExistence type="predicted"/>
<accession>A0A1U7THE5</accession>
<reference evidence="2" key="1">
    <citation type="submission" date="2025-08" db="UniProtKB">
        <authorList>
            <consortium name="RefSeq"/>
        </authorList>
    </citation>
    <scope>IDENTIFICATION</scope>
</reference>
<evidence type="ECO:0000313" key="1">
    <source>
        <dbReference type="Proteomes" id="UP000189704"/>
    </source>
</evidence>
<dbReference type="RefSeq" id="XP_008057270.1">
    <property type="nucleotide sequence ID" value="XM_008059079.1"/>
</dbReference>
<dbReference type="AlphaFoldDB" id="A0A1U7THE5"/>
<gene>
    <name evidence="2" type="primary">LOC103261446</name>
</gene>
<keyword evidence="1" id="KW-1185">Reference proteome</keyword>
<dbReference type="PANTHER" id="PTHR31164:SF1">
    <property type="entry name" value="RAD52 MOTIF-CONTAINING PROTEIN 1"/>
    <property type="match status" value="1"/>
</dbReference>
<dbReference type="GeneID" id="103261446"/>